<dbReference type="InterPro" id="IPR050438">
    <property type="entry name" value="LMW_PTPase"/>
</dbReference>
<comment type="similarity">
    <text evidence="1">Belongs to the low molecular weight phosphotyrosine protein phosphatase family.</text>
</comment>
<evidence type="ECO:0000256" key="2">
    <source>
        <dbReference type="ARBA" id="ARBA00013064"/>
    </source>
</evidence>
<dbReference type="STRING" id="1189621.A3SI_14819"/>
<keyword evidence="8" id="KW-1185">Reference proteome</keyword>
<feature type="active site" evidence="5">
    <location>
        <position position="14"/>
    </location>
</feature>
<feature type="active site" description="Proton donor" evidence="5">
    <location>
        <position position="126"/>
    </location>
</feature>
<evidence type="ECO:0000313" key="7">
    <source>
        <dbReference type="EMBL" id="EIM74868.1"/>
    </source>
</evidence>
<evidence type="ECO:0000256" key="5">
    <source>
        <dbReference type="PIRSR" id="PIRSR617867-1"/>
    </source>
</evidence>
<evidence type="ECO:0000259" key="6">
    <source>
        <dbReference type="SMART" id="SM00226"/>
    </source>
</evidence>
<dbReference type="EMBL" id="AJYA01000037">
    <property type="protein sequence ID" value="EIM74868.1"/>
    <property type="molecule type" value="Genomic_DNA"/>
</dbReference>
<dbReference type="RefSeq" id="WP_009056231.1">
    <property type="nucleotide sequence ID" value="NZ_AJYA01000037.1"/>
</dbReference>
<dbReference type="SMART" id="SM00226">
    <property type="entry name" value="LMWPc"/>
    <property type="match status" value="1"/>
</dbReference>
<accession>I5BZ66</accession>
<dbReference type="PANTHER" id="PTHR11717">
    <property type="entry name" value="LOW MOLECULAR WEIGHT PROTEIN TYROSINE PHOSPHATASE"/>
    <property type="match status" value="1"/>
</dbReference>
<keyword evidence="3" id="KW-0378">Hydrolase</keyword>
<feature type="domain" description="Phosphotyrosine protein phosphatase I" evidence="6">
    <location>
        <begin position="2"/>
        <end position="152"/>
    </location>
</feature>
<organism evidence="7 8">
    <name type="scientific">Nitritalea halalkaliphila LW7</name>
    <dbReference type="NCBI Taxonomy" id="1189621"/>
    <lineage>
        <taxon>Bacteria</taxon>
        <taxon>Pseudomonadati</taxon>
        <taxon>Bacteroidota</taxon>
        <taxon>Cytophagia</taxon>
        <taxon>Cytophagales</taxon>
        <taxon>Cyclobacteriaceae</taxon>
        <taxon>Nitritalea</taxon>
    </lineage>
</organism>
<evidence type="ECO:0000256" key="1">
    <source>
        <dbReference type="ARBA" id="ARBA00011063"/>
    </source>
</evidence>
<sequence>MTKILFVCLGNICRSPLAEGVLRHKLVAAGLQDSIEVDSCGTSNYHIGDLPDPRTRNNAASHGVILTHRARQLEPSDADTFDYILAMDEKNLANSEALFRQHGKKPKHLGLLRAFEEPPTQAAVPDPYYGSAEDFEAVYQIVDRATEGLLRHLRK</sequence>
<dbReference type="CDD" id="cd16343">
    <property type="entry name" value="LMWPTP"/>
    <property type="match status" value="1"/>
</dbReference>
<protein>
    <recommendedName>
        <fullName evidence="2">protein-tyrosine-phosphatase</fullName>
        <ecNumber evidence="2">3.1.3.48</ecNumber>
    </recommendedName>
</protein>
<evidence type="ECO:0000256" key="4">
    <source>
        <dbReference type="ARBA" id="ARBA00022912"/>
    </source>
</evidence>
<dbReference type="InterPro" id="IPR023485">
    <property type="entry name" value="Ptyr_pPase"/>
</dbReference>
<dbReference type="InterPro" id="IPR017867">
    <property type="entry name" value="Tyr_phospatase_low_mol_wt"/>
</dbReference>
<dbReference type="EC" id="3.1.3.48" evidence="2"/>
<reference evidence="7 8" key="1">
    <citation type="submission" date="2012-05" db="EMBL/GenBank/DDBJ databases">
        <title>Genome sequence of Nitritalea halalkaliphila LW7.</title>
        <authorList>
            <person name="Jangir P.K."/>
            <person name="Singh A."/>
            <person name="Shivaji S."/>
            <person name="Sharma R."/>
        </authorList>
    </citation>
    <scope>NUCLEOTIDE SEQUENCE [LARGE SCALE GENOMIC DNA]</scope>
    <source>
        <strain evidence="7 8">LW7</strain>
    </source>
</reference>
<dbReference type="Proteomes" id="UP000005551">
    <property type="component" value="Unassembled WGS sequence"/>
</dbReference>
<dbReference type="PANTHER" id="PTHR11717:SF7">
    <property type="entry name" value="LOW MOLECULAR WEIGHT PHOSPHOTYROSINE PROTEIN PHOSPHATASE"/>
    <property type="match status" value="1"/>
</dbReference>
<feature type="active site" description="Nucleophile" evidence="5">
    <location>
        <position position="8"/>
    </location>
</feature>
<dbReference type="SUPFAM" id="SSF52788">
    <property type="entry name" value="Phosphotyrosine protein phosphatases I"/>
    <property type="match status" value="1"/>
</dbReference>
<gene>
    <name evidence="7" type="ORF">A3SI_14819</name>
</gene>
<dbReference type="GO" id="GO:0004725">
    <property type="term" value="F:protein tyrosine phosphatase activity"/>
    <property type="evidence" value="ECO:0007669"/>
    <property type="project" value="UniProtKB-EC"/>
</dbReference>
<evidence type="ECO:0000256" key="3">
    <source>
        <dbReference type="ARBA" id="ARBA00022801"/>
    </source>
</evidence>
<dbReference type="PRINTS" id="PR00719">
    <property type="entry name" value="LMWPTPASE"/>
</dbReference>
<comment type="caution">
    <text evidence="7">The sequence shown here is derived from an EMBL/GenBank/DDBJ whole genome shotgun (WGS) entry which is preliminary data.</text>
</comment>
<name>I5BZ66_9BACT</name>
<evidence type="ECO:0000313" key="8">
    <source>
        <dbReference type="Proteomes" id="UP000005551"/>
    </source>
</evidence>
<dbReference type="Pfam" id="PF01451">
    <property type="entry name" value="LMWPc"/>
    <property type="match status" value="1"/>
</dbReference>
<keyword evidence="4" id="KW-0904">Protein phosphatase</keyword>
<dbReference type="InterPro" id="IPR036196">
    <property type="entry name" value="Ptyr_pPase_sf"/>
</dbReference>
<dbReference type="Gene3D" id="3.40.50.2300">
    <property type="match status" value="1"/>
</dbReference>
<dbReference type="OrthoDB" id="9784339at2"/>
<dbReference type="PATRIC" id="fig|1189621.3.peg.3084"/>
<dbReference type="AlphaFoldDB" id="I5BZ66"/>
<proteinExistence type="inferred from homology"/>